<dbReference type="NCBIfam" id="NF003738">
    <property type="entry name" value="PRK05333.1"/>
    <property type="match status" value="1"/>
</dbReference>
<dbReference type="InterPro" id="IPR026590">
    <property type="entry name" value="Ssirtuin_cat_dom"/>
</dbReference>
<dbReference type="Proteomes" id="UP001548189">
    <property type="component" value="Unassembled WGS sequence"/>
</dbReference>
<evidence type="ECO:0000313" key="6">
    <source>
        <dbReference type="EMBL" id="MET1256231.1"/>
    </source>
</evidence>
<proteinExistence type="predicted"/>
<feature type="active site" description="Proton acceptor" evidence="4">
    <location>
        <position position="151"/>
    </location>
</feature>
<dbReference type="InterPro" id="IPR050134">
    <property type="entry name" value="NAD-dep_sirtuin_deacylases"/>
</dbReference>
<keyword evidence="4" id="KW-0479">Metal-binding</keyword>
<dbReference type="PANTHER" id="PTHR11085">
    <property type="entry name" value="NAD-DEPENDENT PROTEIN DEACYLASE SIRTUIN-5, MITOCHONDRIAL-RELATED"/>
    <property type="match status" value="1"/>
</dbReference>
<organism evidence="6 7">
    <name type="scientific">Aliikangiella maris</name>
    <dbReference type="NCBI Taxonomy" id="3162458"/>
    <lineage>
        <taxon>Bacteria</taxon>
        <taxon>Pseudomonadati</taxon>
        <taxon>Pseudomonadota</taxon>
        <taxon>Gammaproteobacteria</taxon>
        <taxon>Oceanospirillales</taxon>
        <taxon>Pleioneaceae</taxon>
        <taxon>Aliikangiella</taxon>
    </lineage>
</organism>
<dbReference type="PANTHER" id="PTHR11085:SF10">
    <property type="entry name" value="NAD-DEPENDENT PROTEIN DEACYLASE SIRTUIN-5, MITOCHONDRIAL-RELATED"/>
    <property type="match status" value="1"/>
</dbReference>
<protein>
    <recommendedName>
        <fullName evidence="1">protein acetyllysine N-acetyltransferase</fullName>
        <ecNumber evidence="1">2.3.1.286</ecNumber>
    </recommendedName>
</protein>
<keyword evidence="3" id="KW-0520">NAD</keyword>
<feature type="binding site" evidence="4">
    <location>
        <position position="210"/>
    </location>
    <ligand>
        <name>Zn(2+)</name>
        <dbReference type="ChEBI" id="CHEBI:29105"/>
    </ligand>
</feature>
<keyword evidence="4" id="KW-0862">Zinc</keyword>
<evidence type="ECO:0000256" key="2">
    <source>
        <dbReference type="ARBA" id="ARBA00022679"/>
    </source>
</evidence>
<evidence type="ECO:0000256" key="3">
    <source>
        <dbReference type="ARBA" id="ARBA00023027"/>
    </source>
</evidence>
<feature type="binding site" evidence="4">
    <location>
        <position position="167"/>
    </location>
    <ligand>
        <name>Zn(2+)</name>
        <dbReference type="ChEBI" id="CHEBI:29105"/>
    </ligand>
</feature>
<dbReference type="InterPro" id="IPR026591">
    <property type="entry name" value="Sirtuin_cat_small_dom_sf"/>
</dbReference>
<dbReference type="EC" id="2.3.1.286" evidence="1"/>
<keyword evidence="2" id="KW-0808">Transferase</keyword>
<dbReference type="InterPro" id="IPR029035">
    <property type="entry name" value="DHS-like_NAD/FAD-binding_dom"/>
</dbReference>
<dbReference type="EMBL" id="JBEVCJ010000018">
    <property type="protein sequence ID" value="MET1256231.1"/>
    <property type="molecule type" value="Genomic_DNA"/>
</dbReference>
<comment type="caution">
    <text evidence="6">The sequence shown here is derived from an EMBL/GenBank/DDBJ whole genome shotgun (WGS) entry which is preliminary data.</text>
</comment>
<dbReference type="InterPro" id="IPR003000">
    <property type="entry name" value="Sirtuin"/>
</dbReference>
<feature type="binding site" evidence="4">
    <location>
        <position position="213"/>
    </location>
    <ligand>
        <name>Zn(2+)</name>
        <dbReference type="ChEBI" id="CHEBI:29105"/>
    </ligand>
</feature>
<dbReference type="PROSITE" id="PS50305">
    <property type="entry name" value="SIRTUIN"/>
    <property type="match status" value="1"/>
</dbReference>
<sequence length="301" mass="34454">MHKIRSDIMLNDAIKTKQLKTTQHKNFEMINNNQQTITQLKSILDKHQQWLVITGAGVSQNSGIPTYRDEKGQWQRSRPIQHQEFVQYEDKRKRYWARSAVGWPPVARAQPNVVHYALAKLEQKGYLAGVITQNVDRLHQKAGHQQVIDLHGRLDRVQCLSCQTYECREQLQNRLLQKNPFLNQVNAEIAPDGDAHVEDQLTEQIEPVGCSQCQGILMPDVVFYGGTVPRETNEATQQLYQKSKGLLVLGSSLMVYSSFRFCKQAKQDNKPIVIINQGVTRADDLANYKFEVDCQIIEALL</sequence>
<dbReference type="Gene3D" id="3.40.50.1220">
    <property type="entry name" value="TPP-binding domain"/>
    <property type="match status" value="1"/>
</dbReference>
<feature type="binding site" evidence="4">
    <location>
        <position position="159"/>
    </location>
    <ligand>
        <name>Zn(2+)</name>
        <dbReference type="ChEBI" id="CHEBI:29105"/>
    </ligand>
</feature>
<reference evidence="6 7" key="1">
    <citation type="submission" date="2024-06" db="EMBL/GenBank/DDBJ databases">
        <authorList>
            <person name="Li F."/>
        </authorList>
    </citation>
    <scope>NUCLEOTIDE SEQUENCE [LARGE SCALE GENOMIC DNA]</scope>
    <source>
        <strain evidence="6 7">GXAS 311</strain>
    </source>
</reference>
<name>A0ABV2BWC6_9GAMM</name>
<dbReference type="SUPFAM" id="SSF52467">
    <property type="entry name" value="DHS-like NAD/FAD-binding domain"/>
    <property type="match status" value="1"/>
</dbReference>
<dbReference type="Gene3D" id="3.30.1600.10">
    <property type="entry name" value="SIR2/SIRT2 'Small Domain"/>
    <property type="match status" value="1"/>
</dbReference>
<feature type="domain" description="Deacetylase sirtuin-type" evidence="5">
    <location>
        <begin position="30"/>
        <end position="301"/>
    </location>
</feature>
<evidence type="ECO:0000259" key="5">
    <source>
        <dbReference type="PROSITE" id="PS50305"/>
    </source>
</evidence>
<evidence type="ECO:0000313" key="7">
    <source>
        <dbReference type="Proteomes" id="UP001548189"/>
    </source>
</evidence>
<evidence type="ECO:0000256" key="4">
    <source>
        <dbReference type="PROSITE-ProRule" id="PRU00236"/>
    </source>
</evidence>
<dbReference type="Pfam" id="PF02146">
    <property type="entry name" value="SIR2"/>
    <property type="match status" value="1"/>
</dbReference>
<gene>
    <name evidence="6" type="ORF">ABVT43_13910</name>
</gene>
<accession>A0ABV2BWC6</accession>
<keyword evidence="7" id="KW-1185">Reference proteome</keyword>
<evidence type="ECO:0000256" key="1">
    <source>
        <dbReference type="ARBA" id="ARBA00012928"/>
    </source>
</evidence>